<dbReference type="OrthoDB" id="5363596at2"/>
<evidence type="ECO:0000313" key="1">
    <source>
        <dbReference type="EMBL" id="ABS52030.1"/>
    </source>
</evidence>
<dbReference type="EMBL" id="CP000776">
    <property type="protein sequence ID" value="ABS52030.1"/>
    <property type="molecule type" value="Genomic_DNA"/>
</dbReference>
<dbReference type="STRING" id="360107.CHAB381_1224"/>
<name>A7I2N7_CAMHC</name>
<organism evidence="1 2">
    <name type="scientific">Campylobacter hominis (strain ATCC BAA-381 / DSM 21671 / CCUG 45161 / LMG 19568 / NCTC 13146 / CH001A)</name>
    <dbReference type="NCBI Taxonomy" id="360107"/>
    <lineage>
        <taxon>Bacteria</taxon>
        <taxon>Pseudomonadati</taxon>
        <taxon>Campylobacterota</taxon>
        <taxon>Epsilonproteobacteria</taxon>
        <taxon>Campylobacterales</taxon>
        <taxon>Campylobacteraceae</taxon>
        <taxon>Campylobacter</taxon>
    </lineage>
</organism>
<dbReference type="KEGG" id="cha:CHAB381_1224"/>
<dbReference type="AlphaFoldDB" id="A7I2N7"/>
<dbReference type="RefSeq" id="WP_012109079.1">
    <property type="nucleotide sequence ID" value="NC_009714.1"/>
</dbReference>
<gene>
    <name evidence="1" type="ordered locus">CHAB381_1224</name>
</gene>
<reference evidence="2" key="1">
    <citation type="submission" date="2007-07" db="EMBL/GenBank/DDBJ databases">
        <title>Complete genome sequence of Campylobacter hominis ATCC BAA-381, a commensal isolated from the human gastrointestinal tract.</title>
        <authorList>
            <person name="Fouts D.E."/>
            <person name="Mongodin E.F."/>
            <person name="Puiu D."/>
            <person name="Sebastian Y."/>
            <person name="Miller W.G."/>
            <person name="Mandrell R.E."/>
            <person name="Nelson K.E."/>
        </authorList>
    </citation>
    <scope>NUCLEOTIDE SEQUENCE [LARGE SCALE GENOMIC DNA]</scope>
    <source>
        <strain evidence="2">ATCC BAA-381 / LMG 19568 / NCTC 13146 / CH001A</strain>
    </source>
</reference>
<evidence type="ECO:0000313" key="2">
    <source>
        <dbReference type="Proteomes" id="UP000002407"/>
    </source>
</evidence>
<dbReference type="eggNOG" id="ENOG5032MYU">
    <property type="taxonomic scope" value="Bacteria"/>
</dbReference>
<accession>A7I2N7</accession>
<sequence length="145" mass="17157">MDKETTISSIEKLLSAQEMLLFRIKNGIYNNRGENLDQILNQYTDFVEFFRNPKHNFRELMGGIAYDNIMTYANNGLEECARIYYVYFTEPQGFFKKIKFKDPSPIEIEKAKSYHKDLLTISEKLTEYINIGLQRLNSLDKDKFK</sequence>
<dbReference type="Proteomes" id="UP000002407">
    <property type="component" value="Chromosome"/>
</dbReference>
<dbReference type="HOGENOM" id="CLU_1783305_0_0_7"/>
<proteinExistence type="predicted"/>
<protein>
    <submittedName>
        <fullName evidence="1">Uncharacterized protein</fullName>
    </submittedName>
</protein>
<keyword evidence="2" id="KW-1185">Reference proteome</keyword>